<dbReference type="Proteomes" id="UP000294498">
    <property type="component" value="Unassembled WGS sequence"/>
</dbReference>
<sequence>MKKIFLPAALLVVSCNKLSENPNSEIVSSQFYKTSSDAVAAVTAVYSTLNSDPAGDFPIYGRNLNLLIENASDNQVYSPSNTNPDVRALGTETYVSSNDRVHKTWQQHYYGISRANVAIDNIPQIPLTQFADTTLRPRLVREAKFIRALLYFNLVRMFGPVPLVLHDPATVNVNALKIPRSSVDSIYAQIINDLNDATQLPAIYTGANIGRATSGAAHALLAKVYVTRRDWTDALSEIDTVTNSGLYGLFPNFRDAFQKATKNGIEHIFSVQFESNLGAVNSEQFLSLSFASFNTSVWPADVPADSSVSQLFSNADTRKVVTFYTTQYNAATGQTVVFQNAYTPYLNKFVDYSLSPLSNQSKSGLNYPVIRYAEILLLKAEVLNELQGPTGSAYTAINQVRERAGIGDLSTGLTQAAFRDSVFLERRKEFIQEGQRWFDLARRGGTYLFDAVTTIAAKQVANGGGAAVKDTLFPIPLTEIQLNSLLTQNAGW</sequence>
<dbReference type="AlphaFoldDB" id="A0A4V3GLE5"/>
<accession>A0A4V3GLE5</accession>
<dbReference type="SUPFAM" id="SSF48452">
    <property type="entry name" value="TPR-like"/>
    <property type="match status" value="1"/>
</dbReference>
<proteinExistence type="inferred from homology"/>
<keyword evidence="3" id="KW-0732">Signal</keyword>
<dbReference type="Pfam" id="PF07980">
    <property type="entry name" value="SusD_RagB"/>
    <property type="match status" value="1"/>
</dbReference>
<comment type="caution">
    <text evidence="8">The sequence shown here is derived from an EMBL/GenBank/DDBJ whole genome shotgun (WGS) entry which is preliminary data.</text>
</comment>
<name>A0A4V3GLE5_9BACT</name>
<dbReference type="GO" id="GO:0009279">
    <property type="term" value="C:cell outer membrane"/>
    <property type="evidence" value="ECO:0007669"/>
    <property type="project" value="UniProtKB-SubCell"/>
</dbReference>
<reference evidence="8 9" key="1">
    <citation type="submission" date="2019-03" db="EMBL/GenBank/DDBJ databases">
        <title>Genomic Encyclopedia of Type Strains, Phase IV (KMG-IV): sequencing the most valuable type-strain genomes for metagenomic binning, comparative biology and taxonomic classification.</title>
        <authorList>
            <person name="Goeker M."/>
        </authorList>
    </citation>
    <scope>NUCLEOTIDE SEQUENCE [LARGE SCALE GENOMIC DNA]</scope>
    <source>
        <strain evidence="8 9">DSM 100059</strain>
    </source>
</reference>
<comment type="similarity">
    <text evidence="2">Belongs to the SusD family.</text>
</comment>
<dbReference type="InterPro" id="IPR033985">
    <property type="entry name" value="SusD-like_N"/>
</dbReference>
<dbReference type="InterPro" id="IPR011990">
    <property type="entry name" value="TPR-like_helical_dom_sf"/>
</dbReference>
<feature type="domain" description="RagB/SusD" evidence="6">
    <location>
        <begin position="329"/>
        <end position="492"/>
    </location>
</feature>
<dbReference type="CDD" id="cd08977">
    <property type="entry name" value="SusD"/>
    <property type="match status" value="1"/>
</dbReference>
<gene>
    <name evidence="8" type="ORF">EDB95_0241</name>
</gene>
<protein>
    <submittedName>
        <fullName evidence="8">Putative outer membrane starch-binding protein</fullName>
    </submittedName>
</protein>
<feature type="domain" description="SusD-like N-terminal" evidence="7">
    <location>
        <begin position="68"/>
        <end position="225"/>
    </location>
</feature>
<keyword evidence="9" id="KW-1185">Reference proteome</keyword>
<evidence type="ECO:0000256" key="4">
    <source>
        <dbReference type="ARBA" id="ARBA00023136"/>
    </source>
</evidence>
<dbReference type="Gene3D" id="1.25.40.390">
    <property type="match status" value="1"/>
</dbReference>
<dbReference type="OrthoDB" id="993981at2"/>
<evidence type="ECO:0000313" key="8">
    <source>
        <dbReference type="EMBL" id="TDW99232.1"/>
    </source>
</evidence>
<evidence type="ECO:0000256" key="1">
    <source>
        <dbReference type="ARBA" id="ARBA00004442"/>
    </source>
</evidence>
<dbReference type="InterPro" id="IPR012944">
    <property type="entry name" value="SusD_RagB_dom"/>
</dbReference>
<dbReference type="EMBL" id="SODV01000001">
    <property type="protein sequence ID" value="TDW99232.1"/>
    <property type="molecule type" value="Genomic_DNA"/>
</dbReference>
<comment type="subcellular location">
    <subcellularLocation>
        <location evidence="1">Cell outer membrane</location>
    </subcellularLocation>
</comment>
<evidence type="ECO:0000256" key="5">
    <source>
        <dbReference type="ARBA" id="ARBA00023237"/>
    </source>
</evidence>
<organism evidence="8 9">
    <name type="scientific">Dinghuibacter silviterrae</name>
    <dbReference type="NCBI Taxonomy" id="1539049"/>
    <lineage>
        <taxon>Bacteria</taxon>
        <taxon>Pseudomonadati</taxon>
        <taxon>Bacteroidota</taxon>
        <taxon>Chitinophagia</taxon>
        <taxon>Chitinophagales</taxon>
        <taxon>Chitinophagaceae</taxon>
        <taxon>Dinghuibacter</taxon>
    </lineage>
</organism>
<dbReference type="PROSITE" id="PS51257">
    <property type="entry name" value="PROKAR_LIPOPROTEIN"/>
    <property type="match status" value="1"/>
</dbReference>
<dbReference type="RefSeq" id="WP_133989760.1">
    <property type="nucleotide sequence ID" value="NZ_SODV01000001.1"/>
</dbReference>
<evidence type="ECO:0000313" key="9">
    <source>
        <dbReference type="Proteomes" id="UP000294498"/>
    </source>
</evidence>
<evidence type="ECO:0000259" key="7">
    <source>
        <dbReference type="Pfam" id="PF14322"/>
    </source>
</evidence>
<evidence type="ECO:0000256" key="3">
    <source>
        <dbReference type="ARBA" id="ARBA00022729"/>
    </source>
</evidence>
<dbReference type="Pfam" id="PF14322">
    <property type="entry name" value="SusD-like_3"/>
    <property type="match status" value="1"/>
</dbReference>
<evidence type="ECO:0000256" key="2">
    <source>
        <dbReference type="ARBA" id="ARBA00006275"/>
    </source>
</evidence>
<evidence type="ECO:0000259" key="6">
    <source>
        <dbReference type="Pfam" id="PF07980"/>
    </source>
</evidence>
<keyword evidence="5" id="KW-0998">Cell outer membrane</keyword>
<keyword evidence="4" id="KW-0472">Membrane</keyword>